<dbReference type="GO" id="GO:0005524">
    <property type="term" value="F:ATP binding"/>
    <property type="evidence" value="ECO:0007669"/>
    <property type="project" value="InterPro"/>
</dbReference>
<dbReference type="NCBIfam" id="NF006592">
    <property type="entry name" value="PRK09125.1"/>
    <property type="match status" value="1"/>
</dbReference>
<evidence type="ECO:0000256" key="1">
    <source>
        <dbReference type="ARBA" id="ARBA00001968"/>
    </source>
</evidence>
<proteinExistence type="predicted"/>
<protein>
    <submittedName>
        <fullName evidence="9">Similar to DNA ligase acc. no. P44121</fullName>
    </submittedName>
</protein>
<dbReference type="GO" id="GO:0006260">
    <property type="term" value="P:DNA replication"/>
    <property type="evidence" value="ECO:0007669"/>
    <property type="project" value="UniProtKB-KW"/>
</dbReference>
<comment type="cofactor">
    <cofactor evidence="1">
        <name>a divalent metal cation</name>
        <dbReference type="ChEBI" id="CHEBI:60240"/>
    </cofactor>
</comment>
<name>U4LWK6_PYROM</name>
<dbReference type="Pfam" id="PF01068">
    <property type="entry name" value="DNA_ligase_A_M"/>
    <property type="match status" value="1"/>
</dbReference>
<dbReference type="PANTHER" id="PTHR47810">
    <property type="entry name" value="DNA LIGASE"/>
    <property type="match status" value="1"/>
</dbReference>
<dbReference type="Proteomes" id="UP000018144">
    <property type="component" value="Unassembled WGS sequence"/>
</dbReference>
<keyword evidence="3" id="KW-0235">DNA replication</keyword>
<dbReference type="eggNOG" id="ENOG502QTYC">
    <property type="taxonomic scope" value="Eukaryota"/>
</dbReference>
<dbReference type="AlphaFoldDB" id="U4LWK6"/>
<dbReference type="Gene3D" id="2.40.50.140">
    <property type="entry name" value="Nucleic acid-binding proteins"/>
    <property type="match status" value="1"/>
</dbReference>
<feature type="compositionally biased region" description="Low complexity" evidence="6">
    <location>
        <begin position="72"/>
        <end position="85"/>
    </location>
</feature>
<dbReference type="Gene3D" id="3.30.1490.70">
    <property type="match status" value="1"/>
</dbReference>
<evidence type="ECO:0000256" key="4">
    <source>
        <dbReference type="ARBA" id="ARBA00022763"/>
    </source>
</evidence>
<feature type="domain" description="DNA ligase OB-like" evidence="8">
    <location>
        <begin position="338"/>
        <end position="407"/>
    </location>
</feature>
<evidence type="ECO:0000256" key="5">
    <source>
        <dbReference type="ARBA" id="ARBA00023204"/>
    </source>
</evidence>
<dbReference type="InterPro" id="IPR012340">
    <property type="entry name" value="NA-bd_OB-fold"/>
</dbReference>
<gene>
    <name evidence="9" type="ORF">PCON_02095</name>
</gene>
<evidence type="ECO:0000259" key="7">
    <source>
        <dbReference type="Pfam" id="PF01068"/>
    </source>
</evidence>
<dbReference type="PANTHER" id="PTHR47810:SF1">
    <property type="entry name" value="DNA LIGASE B"/>
    <property type="match status" value="1"/>
</dbReference>
<dbReference type="GO" id="GO:0006310">
    <property type="term" value="P:DNA recombination"/>
    <property type="evidence" value="ECO:0007669"/>
    <property type="project" value="InterPro"/>
</dbReference>
<dbReference type="EMBL" id="HF936249">
    <property type="protein sequence ID" value="CCX33853.1"/>
    <property type="molecule type" value="Genomic_DNA"/>
</dbReference>
<keyword evidence="4" id="KW-0227">DNA damage</keyword>
<dbReference type="GO" id="GO:0003910">
    <property type="term" value="F:DNA ligase (ATP) activity"/>
    <property type="evidence" value="ECO:0007669"/>
    <property type="project" value="InterPro"/>
</dbReference>
<evidence type="ECO:0000256" key="6">
    <source>
        <dbReference type="SAM" id="MobiDB-lite"/>
    </source>
</evidence>
<feature type="region of interest" description="Disordered" evidence="6">
    <location>
        <begin position="46"/>
        <end position="160"/>
    </location>
</feature>
<dbReference type="CDD" id="cd08041">
    <property type="entry name" value="OBF_kDNA_ligase_like"/>
    <property type="match status" value="1"/>
</dbReference>
<reference evidence="9 10" key="1">
    <citation type="journal article" date="2013" name="PLoS Genet.">
        <title>The genome and development-dependent transcriptomes of Pyronema confluens: a window into fungal evolution.</title>
        <authorList>
            <person name="Traeger S."/>
            <person name="Altegoer F."/>
            <person name="Freitag M."/>
            <person name="Gabaldon T."/>
            <person name="Kempken F."/>
            <person name="Kumar A."/>
            <person name="Marcet-Houben M."/>
            <person name="Poggeler S."/>
            <person name="Stajich J.E."/>
            <person name="Nowrousian M."/>
        </authorList>
    </citation>
    <scope>NUCLEOTIDE SEQUENCE [LARGE SCALE GENOMIC DNA]</scope>
    <source>
        <strain evidence="10">CBS 100304</strain>
        <tissue evidence="9">Vegetative mycelium</tissue>
    </source>
</reference>
<keyword evidence="10" id="KW-1185">Reference proteome</keyword>
<dbReference type="OrthoDB" id="411785at2759"/>
<dbReference type="STRING" id="1076935.U4LWK6"/>
<dbReference type="Gene3D" id="3.30.470.30">
    <property type="entry name" value="DNA ligase/mRNA capping enzyme"/>
    <property type="match status" value="1"/>
</dbReference>
<keyword evidence="2 9" id="KW-0436">Ligase</keyword>
<dbReference type="InterPro" id="IPR012310">
    <property type="entry name" value="DNA_ligase_ATP-dep_cent"/>
</dbReference>
<dbReference type="Pfam" id="PF14743">
    <property type="entry name" value="DNA_ligase_OB_2"/>
    <property type="match status" value="1"/>
</dbReference>
<dbReference type="InterPro" id="IPR029319">
    <property type="entry name" value="DNA_ligase_OB"/>
</dbReference>
<dbReference type="InterPro" id="IPR050326">
    <property type="entry name" value="NAD_dep_DNA_ligaseB"/>
</dbReference>
<evidence type="ECO:0000313" key="9">
    <source>
        <dbReference type="EMBL" id="CCX33853.1"/>
    </source>
</evidence>
<evidence type="ECO:0000256" key="2">
    <source>
        <dbReference type="ARBA" id="ARBA00022598"/>
    </source>
</evidence>
<evidence type="ECO:0000259" key="8">
    <source>
        <dbReference type="Pfam" id="PF14743"/>
    </source>
</evidence>
<dbReference type="SUPFAM" id="SSF56091">
    <property type="entry name" value="DNA ligase/mRNA capping enzyme, catalytic domain"/>
    <property type="match status" value="1"/>
</dbReference>
<evidence type="ECO:0000313" key="10">
    <source>
        <dbReference type="Proteomes" id="UP000018144"/>
    </source>
</evidence>
<dbReference type="CDD" id="cd07896">
    <property type="entry name" value="Adenylation_kDNA_ligase_like"/>
    <property type="match status" value="1"/>
</dbReference>
<dbReference type="SUPFAM" id="SSF50249">
    <property type="entry name" value="Nucleic acid-binding proteins"/>
    <property type="match status" value="1"/>
</dbReference>
<organism evidence="9 10">
    <name type="scientific">Pyronema omphalodes (strain CBS 100304)</name>
    <name type="common">Pyronema confluens</name>
    <dbReference type="NCBI Taxonomy" id="1076935"/>
    <lineage>
        <taxon>Eukaryota</taxon>
        <taxon>Fungi</taxon>
        <taxon>Dikarya</taxon>
        <taxon>Ascomycota</taxon>
        <taxon>Pezizomycotina</taxon>
        <taxon>Pezizomycetes</taxon>
        <taxon>Pezizales</taxon>
        <taxon>Pyronemataceae</taxon>
        <taxon>Pyronema</taxon>
    </lineage>
</organism>
<feature type="domain" description="ATP-dependent DNA ligase family profile" evidence="7">
    <location>
        <begin position="161"/>
        <end position="324"/>
    </location>
</feature>
<keyword evidence="5" id="KW-0234">DNA repair</keyword>
<dbReference type="GO" id="GO:0006281">
    <property type="term" value="P:DNA repair"/>
    <property type="evidence" value="ECO:0007669"/>
    <property type="project" value="UniProtKB-KW"/>
</dbReference>
<feature type="compositionally biased region" description="Acidic residues" evidence="6">
    <location>
        <begin position="94"/>
        <end position="109"/>
    </location>
</feature>
<sequence length="410" mass="45455">MTRPTTRSAAPSPARPSARIAAFQALAAAHEARGAIMALTGVKRKVSVAALSPRKKSTAGSSSEDEDDDLSSEYQPSQQLPSPSSNKRKSPTPSEDDEDDEDDEEEDEEPAPKKPTPASRSTARKPATPRKTASPKKFSNAPTSFKPLLAHKYDPNSSPDPTGWWLSEKLDGVRALWHGSIGQFLSREGNRFYAPDWFTKRLPRGDIILDGELFTKRGGFQDCVGIVRSQNQPKRWKFSVTYQIFDVPSIDKGFEERMKWLEDNMKGFKSSRWVDVVEHVKCTGRKDLDDRLEVMVRIGGEGLMIREPGSRYVNGRSKTLLKAKKFLDADAVVRGYEQGQGKNANCTGALKVEMLSGGKPTGKMFKIGTGLTDKQRRNPPKIGAIVVYRYQELSKSGTPRFPSYAGERAD</sequence>
<evidence type="ECO:0000256" key="3">
    <source>
        <dbReference type="ARBA" id="ARBA00022705"/>
    </source>
</evidence>
<dbReference type="OMA" id="YWVSEKL"/>
<accession>U4LWK6</accession>